<dbReference type="Proteomes" id="UP000271162">
    <property type="component" value="Unassembled WGS sequence"/>
</dbReference>
<name>A0A0N4Y9S3_NIPBR</name>
<evidence type="ECO:0000256" key="1">
    <source>
        <dbReference type="SAM" id="MobiDB-lite"/>
    </source>
</evidence>
<feature type="compositionally biased region" description="Basic and acidic residues" evidence="1">
    <location>
        <begin position="1"/>
        <end position="10"/>
    </location>
</feature>
<dbReference type="EMBL" id="UYSL01020939">
    <property type="protein sequence ID" value="VDL76676.1"/>
    <property type="molecule type" value="Genomic_DNA"/>
</dbReference>
<proteinExistence type="predicted"/>
<dbReference type="WBParaSite" id="NBR_0001308601-mRNA-1">
    <property type="protein sequence ID" value="NBR_0001308601-mRNA-1"/>
    <property type="gene ID" value="NBR_0001308601"/>
</dbReference>
<protein>
    <submittedName>
        <fullName evidence="2 4">Uncharacterized protein</fullName>
    </submittedName>
</protein>
<feature type="region of interest" description="Disordered" evidence="1">
    <location>
        <begin position="1"/>
        <end position="21"/>
    </location>
</feature>
<keyword evidence="3" id="KW-1185">Reference proteome</keyword>
<evidence type="ECO:0000313" key="3">
    <source>
        <dbReference type="Proteomes" id="UP000271162"/>
    </source>
</evidence>
<organism evidence="4">
    <name type="scientific">Nippostrongylus brasiliensis</name>
    <name type="common">Rat hookworm</name>
    <dbReference type="NCBI Taxonomy" id="27835"/>
    <lineage>
        <taxon>Eukaryota</taxon>
        <taxon>Metazoa</taxon>
        <taxon>Ecdysozoa</taxon>
        <taxon>Nematoda</taxon>
        <taxon>Chromadorea</taxon>
        <taxon>Rhabditida</taxon>
        <taxon>Rhabditina</taxon>
        <taxon>Rhabditomorpha</taxon>
        <taxon>Strongyloidea</taxon>
        <taxon>Heligmosomidae</taxon>
        <taxon>Nippostrongylus</taxon>
    </lineage>
</organism>
<dbReference type="AlphaFoldDB" id="A0A0N4Y9S3"/>
<reference evidence="4" key="1">
    <citation type="submission" date="2017-02" db="UniProtKB">
        <authorList>
            <consortium name="WormBaseParasite"/>
        </authorList>
    </citation>
    <scope>IDENTIFICATION</scope>
</reference>
<gene>
    <name evidence="2" type="ORF">NBR_LOCUS13087</name>
</gene>
<accession>A0A0N4Y9S3</accession>
<evidence type="ECO:0000313" key="4">
    <source>
        <dbReference type="WBParaSite" id="NBR_0001308601-mRNA-1"/>
    </source>
</evidence>
<evidence type="ECO:0000313" key="2">
    <source>
        <dbReference type="EMBL" id="VDL76676.1"/>
    </source>
</evidence>
<reference evidence="2 3" key="2">
    <citation type="submission" date="2018-11" db="EMBL/GenBank/DDBJ databases">
        <authorList>
            <consortium name="Pathogen Informatics"/>
        </authorList>
    </citation>
    <scope>NUCLEOTIDE SEQUENCE [LARGE SCALE GENOMIC DNA]</scope>
</reference>
<sequence length="71" mass="7895">MDTDSGCRVDGDDDDPSEVAATTNIAPIRLFGRLSVAFNRSRREQEVAVVEADQEELPAMNRFHELTTLTN</sequence>